<organism evidence="2 3">
    <name type="scientific">Adhaeribacter terrigena</name>
    <dbReference type="NCBI Taxonomy" id="2793070"/>
    <lineage>
        <taxon>Bacteria</taxon>
        <taxon>Pseudomonadati</taxon>
        <taxon>Bacteroidota</taxon>
        <taxon>Cytophagia</taxon>
        <taxon>Cytophagales</taxon>
        <taxon>Hymenobacteraceae</taxon>
        <taxon>Adhaeribacter</taxon>
    </lineage>
</organism>
<comment type="caution">
    <text evidence="2">The sequence shown here is derived from an EMBL/GenBank/DDBJ whole genome shotgun (WGS) entry which is preliminary data.</text>
</comment>
<protein>
    <submittedName>
        <fullName evidence="2">Uncharacterized protein</fullName>
    </submittedName>
</protein>
<dbReference type="RefSeq" id="WP_200504348.1">
    <property type="nucleotide sequence ID" value="NZ_JAEHFX010000001.1"/>
</dbReference>
<proteinExistence type="predicted"/>
<feature type="region of interest" description="Disordered" evidence="1">
    <location>
        <begin position="1"/>
        <end position="30"/>
    </location>
</feature>
<reference evidence="2 3" key="1">
    <citation type="submission" date="2020-12" db="EMBL/GenBank/DDBJ databases">
        <title>Bacterial novel species Adhaeribacter sp. BT258 isolated from soil.</title>
        <authorList>
            <person name="Jung H.-Y."/>
        </authorList>
    </citation>
    <scope>NUCLEOTIDE SEQUENCE [LARGE SCALE GENOMIC DNA]</scope>
    <source>
        <strain evidence="2 3">BT258</strain>
    </source>
</reference>
<evidence type="ECO:0000256" key="1">
    <source>
        <dbReference type="SAM" id="MobiDB-lite"/>
    </source>
</evidence>
<name>A0ABS1BZC5_9BACT</name>
<feature type="compositionally biased region" description="Basic and acidic residues" evidence="1">
    <location>
        <begin position="14"/>
        <end position="30"/>
    </location>
</feature>
<gene>
    <name evidence="2" type="ORF">I5M27_01975</name>
</gene>
<evidence type="ECO:0000313" key="2">
    <source>
        <dbReference type="EMBL" id="MBK0401733.1"/>
    </source>
</evidence>
<evidence type="ECO:0000313" key="3">
    <source>
        <dbReference type="Proteomes" id="UP000644147"/>
    </source>
</evidence>
<sequence>MPTQEAARQGRKGCSRERRNEAARLEGESSIESKKLEVESEKQAKKTLSFQAKKLNSKLSQLLKQISPHAGMTKKSG</sequence>
<accession>A0ABS1BZC5</accession>
<dbReference type="Proteomes" id="UP000644147">
    <property type="component" value="Unassembled WGS sequence"/>
</dbReference>
<dbReference type="EMBL" id="JAEHFX010000001">
    <property type="protein sequence ID" value="MBK0401733.1"/>
    <property type="molecule type" value="Genomic_DNA"/>
</dbReference>
<keyword evidence="3" id="KW-1185">Reference proteome</keyword>